<proteinExistence type="predicted"/>
<sequence>MLNRIAKIALVIALASSVSGCFFGPGWGRHGGGWHEHRYYDGGPYDGGRGGYGPGPGPGYYRR</sequence>
<protein>
    <recommendedName>
        <fullName evidence="3">Lipoprotein</fullName>
    </recommendedName>
</protein>
<reference evidence="2" key="1">
    <citation type="journal article" date="2020" name="mSystems">
        <title>Genome- and Community-Level Interaction Insights into Carbon Utilization and Element Cycling Functions of Hydrothermarchaeota in Hydrothermal Sediment.</title>
        <authorList>
            <person name="Zhou Z."/>
            <person name="Liu Y."/>
            <person name="Xu W."/>
            <person name="Pan J."/>
            <person name="Luo Z.H."/>
            <person name="Li M."/>
        </authorList>
    </citation>
    <scope>NUCLEOTIDE SEQUENCE [LARGE SCALE GENOMIC DNA]</scope>
    <source>
        <strain evidence="2">SpSt-200</strain>
    </source>
</reference>
<dbReference type="EMBL" id="DSIN01000017">
    <property type="protein sequence ID" value="HEF25668.1"/>
    <property type="molecule type" value="Genomic_DNA"/>
</dbReference>
<evidence type="ECO:0000313" key="2">
    <source>
        <dbReference type="EMBL" id="HEF25668.1"/>
    </source>
</evidence>
<gene>
    <name evidence="2" type="ORF">ENP23_07815</name>
</gene>
<comment type="caution">
    <text evidence="2">The sequence shown here is derived from an EMBL/GenBank/DDBJ whole genome shotgun (WGS) entry which is preliminary data.</text>
</comment>
<feature type="chain" id="PRO_5027603024" description="Lipoprotein" evidence="1">
    <location>
        <begin position="24"/>
        <end position="63"/>
    </location>
</feature>
<dbReference type="AlphaFoldDB" id="A0A7C2AW02"/>
<feature type="signal peptide" evidence="1">
    <location>
        <begin position="1"/>
        <end position="23"/>
    </location>
</feature>
<keyword evidence="1" id="KW-0732">Signal</keyword>
<organism evidence="2">
    <name type="scientific">Pseudomonas graminis</name>
    <dbReference type="NCBI Taxonomy" id="158627"/>
    <lineage>
        <taxon>Bacteria</taxon>
        <taxon>Pseudomonadati</taxon>
        <taxon>Pseudomonadota</taxon>
        <taxon>Gammaproteobacteria</taxon>
        <taxon>Pseudomonadales</taxon>
        <taxon>Pseudomonadaceae</taxon>
        <taxon>Pseudomonas</taxon>
    </lineage>
</organism>
<dbReference type="PROSITE" id="PS51257">
    <property type="entry name" value="PROKAR_LIPOPROTEIN"/>
    <property type="match status" value="1"/>
</dbReference>
<evidence type="ECO:0008006" key="3">
    <source>
        <dbReference type="Google" id="ProtNLM"/>
    </source>
</evidence>
<accession>A0A7C2AW02</accession>
<name>A0A7C2AW02_9PSED</name>
<evidence type="ECO:0000256" key="1">
    <source>
        <dbReference type="SAM" id="SignalP"/>
    </source>
</evidence>